<sequence>MSYREEQLLNNTRRNGSIVTSYNNADGNQSEKSVLQQQQPVRLQPSWEENNLPDDELNFKNLTMDDASLQINAPRDRYNLVYITFLIHGIGVLMPWNMFITAKSYFSEYKLGKDYIGEELEYGASFLQYLGFAAQVPNVIFNWLNIFMKMGGNLTTRIVWSISIEVVIFVMTIVLAMTDSRDWPGAFFWITMVSVVVLNMVNGIYQNTIFGMAAKLPIKYTGAVVLGSNISGTFTSLVLILSDTFASSQRMSAIYYFITALFVLLVCFDTYFALPLNRFYRHHELKEQKEAQIQQANNHGRQVRVPYLYVFKKALPQLWNIFFVFFCTLAVFPAVHADIKRIDDDFFISEKYFTSVTCFLTFNACAMIGSYLAGLYQFPSSKYLWIPVSLRVLYIPFFLLCNYQVELVTRALPVLINSNWAYWIGAITLGLTSGYFSSLGMMYAPRTVEPKYASTAGMFGAAALITGIFTGILSGFIWPTLIKHVGI</sequence>
<dbReference type="InterPro" id="IPR036259">
    <property type="entry name" value="MFS_trans_sf"/>
</dbReference>
<dbReference type="SUPFAM" id="SSF103473">
    <property type="entry name" value="MFS general substrate transporter"/>
    <property type="match status" value="1"/>
</dbReference>
<dbReference type="GeneID" id="108560364"/>
<feature type="transmembrane region" description="Helical" evidence="8">
    <location>
        <begin position="318"/>
        <end position="337"/>
    </location>
</feature>
<accession>A0ABM1MFM0</accession>
<evidence type="ECO:0000256" key="1">
    <source>
        <dbReference type="ARBA" id="ARBA00004141"/>
    </source>
</evidence>
<dbReference type="PRINTS" id="PR01130">
    <property type="entry name" value="DERENTRNSPRT"/>
</dbReference>
<evidence type="ECO:0000313" key="10">
    <source>
        <dbReference type="RefSeq" id="XP_017773370.1"/>
    </source>
</evidence>
<feature type="transmembrane region" description="Helical" evidence="8">
    <location>
        <begin position="158"/>
        <end position="177"/>
    </location>
</feature>
<evidence type="ECO:0000256" key="4">
    <source>
        <dbReference type="ARBA" id="ARBA00022692"/>
    </source>
</evidence>
<proteinExistence type="inferred from homology"/>
<dbReference type="Proteomes" id="UP000695000">
    <property type="component" value="Unplaced"/>
</dbReference>
<comment type="similarity">
    <text evidence="2">Belongs to the SLC29A/ENT transporter (TC 2.A.57) family.</text>
</comment>
<feature type="transmembrane region" description="Helical" evidence="8">
    <location>
        <begin position="420"/>
        <end position="444"/>
    </location>
</feature>
<feature type="transmembrane region" description="Helical" evidence="8">
    <location>
        <begin position="126"/>
        <end position="146"/>
    </location>
</feature>
<keyword evidence="3" id="KW-0813">Transport</keyword>
<dbReference type="RefSeq" id="XP_017773370.1">
    <property type="nucleotide sequence ID" value="XM_017917881.1"/>
</dbReference>
<dbReference type="PANTHER" id="PTHR10332">
    <property type="entry name" value="EQUILIBRATIVE NUCLEOSIDE TRANSPORTER"/>
    <property type="match status" value="1"/>
</dbReference>
<evidence type="ECO:0000256" key="8">
    <source>
        <dbReference type="SAM" id="Phobius"/>
    </source>
</evidence>
<feature type="transmembrane region" description="Helical" evidence="8">
    <location>
        <begin position="217"/>
        <end position="241"/>
    </location>
</feature>
<evidence type="ECO:0000256" key="5">
    <source>
        <dbReference type="ARBA" id="ARBA00022989"/>
    </source>
</evidence>
<name>A0ABM1MFM0_NICVS</name>
<evidence type="ECO:0000256" key="6">
    <source>
        <dbReference type="ARBA" id="ARBA00023136"/>
    </source>
</evidence>
<evidence type="ECO:0000256" key="7">
    <source>
        <dbReference type="SAM" id="MobiDB-lite"/>
    </source>
</evidence>
<dbReference type="PIRSF" id="PIRSF016379">
    <property type="entry name" value="ENT"/>
    <property type="match status" value="1"/>
</dbReference>
<evidence type="ECO:0000256" key="2">
    <source>
        <dbReference type="ARBA" id="ARBA00007965"/>
    </source>
</evidence>
<gene>
    <name evidence="10 11" type="primary">LOC108560364</name>
</gene>
<feature type="transmembrane region" description="Helical" evidence="8">
    <location>
        <begin position="456"/>
        <end position="478"/>
    </location>
</feature>
<reference evidence="10 11" key="1">
    <citation type="submission" date="2025-05" db="UniProtKB">
        <authorList>
            <consortium name="RefSeq"/>
        </authorList>
    </citation>
    <scope>IDENTIFICATION</scope>
    <source>
        <tissue evidence="10 11">Whole Larva</tissue>
    </source>
</reference>
<evidence type="ECO:0000256" key="3">
    <source>
        <dbReference type="ARBA" id="ARBA00022448"/>
    </source>
</evidence>
<keyword evidence="9" id="KW-1185">Reference proteome</keyword>
<feature type="transmembrane region" description="Helical" evidence="8">
    <location>
        <begin position="183"/>
        <end position="205"/>
    </location>
</feature>
<comment type="subcellular location">
    <subcellularLocation>
        <location evidence="1">Membrane</location>
        <topology evidence="1">Multi-pass membrane protein</topology>
    </subcellularLocation>
</comment>
<feature type="compositionally biased region" description="Polar residues" evidence="7">
    <location>
        <begin position="14"/>
        <end position="32"/>
    </location>
</feature>
<feature type="region of interest" description="Disordered" evidence="7">
    <location>
        <begin position="14"/>
        <end position="36"/>
    </location>
</feature>
<dbReference type="InterPro" id="IPR002259">
    <property type="entry name" value="Eqnu_transpt"/>
</dbReference>
<evidence type="ECO:0000313" key="11">
    <source>
        <dbReference type="RefSeq" id="XP_017773371.1"/>
    </source>
</evidence>
<feature type="transmembrane region" description="Helical" evidence="8">
    <location>
        <begin position="383"/>
        <end position="400"/>
    </location>
</feature>
<evidence type="ECO:0000313" key="9">
    <source>
        <dbReference type="Proteomes" id="UP000695000"/>
    </source>
</evidence>
<keyword evidence="6 8" id="KW-0472">Membrane</keyword>
<feature type="transmembrane region" description="Helical" evidence="8">
    <location>
        <begin position="352"/>
        <end position="376"/>
    </location>
</feature>
<dbReference type="PANTHER" id="PTHR10332:SF80">
    <property type="entry name" value="EQUILIBRATIVE NUCLEOSIDE TRANSPORTER 2, ISOFORM A"/>
    <property type="match status" value="1"/>
</dbReference>
<dbReference type="RefSeq" id="XP_017773371.1">
    <property type="nucleotide sequence ID" value="XM_017917882.1"/>
</dbReference>
<protein>
    <submittedName>
        <fullName evidence="10 11">Equilibrative nucleoside transporter 1</fullName>
    </submittedName>
</protein>
<feature type="transmembrane region" description="Helical" evidence="8">
    <location>
        <begin position="253"/>
        <end position="274"/>
    </location>
</feature>
<keyword evidence="4 8" id="KW-0812">Transmembrane</keyword>
<organism evidence="9 10">
    <name type="scientific">Nicrophorus vespilloides</name>
    <name type="common">Boreal carrion beetle</name>
    <dbReference type="NCBI Taxonomy" id="110193"/>
    <lineage>
        <taxon>Eukaryota</taxon>
        <taxon>Metazoa</taxon>
        <taxon>Ecdysozoa</taxon>
        <taxon>Arthropoda</taxon>
        <taxon>Hexapoda</taxon>
        <taxon>Insecta</taxon>
        <taxon>Pterygota</taxon>
        <taxon>Neoptera</taxon>
        <taxon>Endopterygota</taxon>
        <taxon>Coleoptera</taxon>
        <taxon>Polyphaga</taxon>
        <taxon>Staphyliniformia</taxon>
        <taxon>Silphidae</taxon>
        <taxon>Nicrophorinae</taxon>
        <taxon>Nicrophorus</taxon>
    </lineage>
</organism>
<keyword evidence="5 8" id="KW-1133">Transmembrane helix</keyword>
<feature type="transmembrane region" description="Helical" evidence="8">
    <location>
        <begin position="80"/>
        <end position="106"/>
    </location>
</feature>
<dbReference type="Pfam" id="PF01733">
    <property type="entry name" value="Nucleoside_tran"/>
    <property type="match status" value="1"/>
</dbReference>